<dbReference type="InterPro" id="IPR039379">
    <property type="entry name" value="Protoglobin_sensor_dom"/>
</dbReference>
<comment type="similarity">
    <text evidence="2">Belongs to the methyl-accepting chemotaxis (MCP) protein family.</text>
</comment>
<dbReference type="Pfam" id="PF11563">
    <property type="entry name" value="Protoglobin"/>
    <property type="match status" value="1"/>
</dbReference>
<evidence type="ECO:0000256" key="3">
    <source>
        <dbReference type="PROSITE-ProRule" id="PRU00284"/>
    </source>
</evidence>
<proteinExistence type="inferred from homology"/>
<accession>A0ABD6G5J5</accession>
<dbReference type="SUPFAM" id="SSF46458">
    <property type="entry name" value="Globin-like"/>
    <property type="match status" value="1"/>
</dbReference>
<feature type="domain" description="HAMP" evidence="6">
    <location>
        <begin position="178"/>
        <end position="230"/>
    </location>
</feature>
<evidence type="ECO:0000256" key="1">
    <source>
        <dbReference type="ARBA" id="ARBA00022500"/>
    </source>
</evidence>
<dbReference type="Gene3D" id="1.10.287.950">
    <property type="entry name" value="Methyl-accepting chemotaxis protein"/>
    <property type="match status" value="1"/>
</dbReference>
<evidence type="ECO:0000259" key="6">
    <source>
        <dbReference type="PROSITE" id="PS50885"/>
    </source>
</evidence>
<evidence type="ECO:0000259" key="5">
    <source>
        <dbReference type="PROSITE" id="PS50111"/>
    </source>
</evidence>
<dbReference type="InterPro" id="IPR012292">
    <property type="entry name" value="Globin/Proto"/>
</dbReference>
<dbReference type="GO" id="GO:0006935">
    <property type="term" value="P:chemotaxis"/>
    <property type="evidence" value="ECO:0007669"/>
    <property type="project" value="UniProtKB-KW"/>
</dbReference>
<feature type="coiled-coil region" evidence="4">
    <location>
        <begin position="222"/>
        <end position="274"/>
    </location>
</feature>
<dbReference type="Pfam" id="PF00015">
    <property type="entry name" value="MCPsignal"/>
    <property type="match status" value="1"/>
</dbReference>
<dbReference type="CDD" id="cd11386">
    <property type="entry name" value="MCP_signal"/>
    <property type="match status" value="1"/>
</dbReference>
<dbReference type="InterPro" id="IPR004089">
    <property type="entry name" value="MCPsignal_dom"/>
</dbReference>
<evidence type="ECO:0000313" key="7">
    <source>
        <dbReference type="EMBL" id="MUP03957.1"/>
    </source>
</evidence>
<reference evidence="7 8" key="1">
    <citation type="submission" date="2019-11" db="EMBL/GenBank/DDBJ databases">
        <title>Whole-genome sequencing of Allorhizobium vitis.</title>
        <authorList>
            <person name="Gan H.M."/>
            <person name="Savka M.A."/>
        </authorList>
    </citation>
    <scope>NUCLEOTIDE SEQUENCE [LARGE SCALE GENOMIC DNA]</scope>
    <source>
        <strain evidence="7 8">AB4</strain>
    </source>
</reference>
<keyword evidence="4" id="KW-0175">Coiled coil</keyword>
<dbReference type="AlphaFoldDB" id="A0ABD6G5J5"/>
<keyword evidence="3" id="KW-0807">Transducer</keyword>
<evidence type="ECO:0000313" key="8">
    <source>
        <dbReference type="Proteomes" id="UP000175993"/>
    </source>
</evidence>
<dbReference type="InterPro" id="IPR009050">
    <property type="entry name" value="Globin-like_sf"/>
</dbReference>
<name>A0ABD6G5J5_AGRVI</name>
<evidence type="ECO:0000256" key="4">
    <source>
        <dbReference type="SAM" id="Coils"/>
    </source>
</evidence>
<feature type="domain" description="Methyl-accepting transducer" evidence="5">
    <location>
        <begin position="235"/>
        <end position="464"/>
    </location>
</feature>
<dbReference type="InterPro" id="IPR051310">
    <property type="entry name" value="MCP_chemotaxis"/>
</dbReference>
<dbReference type="PROSITE" id="PS50111">
    <property type="entry name" value="CHEMOTAXIS_TRANSDUC_2"/>
    <property type="match status" value="1"/>
</dbReference>
<organism evidence="7 8">
    <name type="scientific">Agrobacterium vitis</name>
    <name type="common">Rhizobium vitis</name>
    <dbReference type="NCBI Taxonomy" id="373"/>
    <lineage>
        <taxon>Bacteria</taxon>
        <taxon>Pseudomonadati</taxon>
        <taxon>Pseudomonadota</taxon>
        <taxon>Alphaproteobacteria</taxon>
        <taxon>Hyphomicrobiales</taxon>
        <taxon>Rhizobiaceae</taxon>
        <taxon>Rhizobium/Agrobacterium group</taxon>
        <taxon>Agrobacterium</taxon>
    </lineage>
</organism>
<dbReference type="InterPro" id="IPR003660">
    <property type="entry name" value="HAMP_dom"/>
</dbReference>
<dbReference type="Proteomes" id="UP000175993">
    <property type="component" value="Unassembled WGS sequence"/>
</dbReference>
<dbReference type="RefSeq" id="WP_070163908.1">
    <property type="nucleotide sequence ID" value="NZ_MBEV02000002.1"/>
</dbReference>
<dbReference type="Gene3D" id="1.10.490.10">
    <property type="entry name" value="Globins"/>
    <property type="match status" value="1"/>
</dbReference>
<dbReference type="SUPFAM" id="SSF58104">
    <property type="entry name" value="Methyl-accepting chemotaxis protein (MCP) signaling domain"/>
    <property type="match status" value="1"/>
</dbReference>
<evidence type="ECO:0000256" key="2">
    <source>
        <dbReference type="ARBA" id="ARBA00029447"/>
    </source>
</evidence>
<dbReference type="InterPro" id="IPR044398">
    <property type="entry name" value="Globin-sensor_dom"/>
</dbReference>
<dbReference type="SMART" id="SM00283">
    <property type="entry name" value="MA"/>
    <property type="match status" value="1"/>
</dbReference>
<dbReference type="EMBL" id="MBEV02000002">
    <property type="protein sequence ID" value="MUP03957.1"/>
    <property type="molecule type" value="Genomic_DNA"/>
</dbReference>
<dbReference type="PRINTS" id="PR00260">
    <property type="entry name" value="CHEMTRNSDUCR"/>
</dbReference>
<dbReference type="CDD" id="cd01068">
    <property type="entry name" value="globin_sensor"/>
    <property type="match status" value="1"/>
</dbReference>
<dbReference type="GO" id="GO:0007165">
    <property type="term" value="P:signal transduction"/>
    <property type="evidence" value="ECO:0007669"/>
    <property type="project" value="UniProtKB-KW"/>
</dbReference>
<gene>
    <name evidence="7" type="ORF">BBI04_003855</name>
</gene>
<dbReference type="PANTHER" id="PTHR43531:SF11">
    <property type="entry name" value="METHYL-ACCEPTING CHEMOTAXIS PROTEIN 3"/>
    <property type="match status" value="1"/>
</dbReference>
<keyword evidence="1" id="KW-0145">Chemotaxis</keyword>
<protein>
    <submittedName>
        <fullName evidence="7">Globin-coupled sensor protein</fullName>
    </submittedName>
</protein>
<dbReference type="InterPro" id="IPR004090">
    <property type="entry name" value="Chemotax_Me-accpt_rcpt"/>
</dbReference>
<dbReference type="PANTHER" id="PTHR43531">
    <property type="entry name" value="PROTEIN ICFG"/>
    <property type="match status" value="1"/>
</dbReference>
<sequence>MDAHLKDRLDFIGIDDDARRALAEAAPIISEAVAAALDAFYVKATRHPVTSALFSDPAHVTHAKSRQQAHWETIASGQYSSDYVEAVSAVGRTHARLGLEPRWYIGGYALILDGIVRSLITEALQGVMHRRKASALARRLSAVIKAALIDMDFGISVYLDVLAKDRDRVETERMSGQSRQQYALDALSSALSTLANGDLTAGLEEELSEEFTAVRADLNSSVEALARAMRRIEGTVNQVRNEAGAISGAAEDIAKRTEQQASALEQSAAAVEQIATISEQAAIRTNEVQETVRRSTLEAERSQAVVQQAVAAMEQIEASSDKMTDMISLIDDIAFQTNLLALNAGVEAARAGDQGKGFAVVAQEVRQLAQRTATAAKEIKALIDKSNADVRRGAELVGNTGVSLNKIGEHVLTIDQEVGAIARSAREQAAGLGEIKSAVQMMDRMTQQNSAMMGEASESSRALLTIANELASLVGEFRIQRPSSKRPGPLFRQAG</sequence>
<dbReference type="PROSITE" id="PS50885">
    <property type="entry name" value="HAMP"/>
    <property type="match status" value="1"/>
</dbReference>
<comment type="caution">
    <text evidence="7">The sequence shown here is derived from an EMBL/GenBank/DDBJ whole genome shotgun (WGS) entry which is preliminary data.</text>
</comment>